<keyword evidence="8" id="KW-0732">Signal</keyword>
<dbReference type="PROSITE" id="PS51294">
    <property type="entry name" value="HTH_MYB"/>
    <property type="match status" value="1"/>
</dbReference>
<dbReference type="GO" id="GO:0003700">
    <property type="term" value="F:DNA-binding transcription factor activity"/>
    <property type="evidence" value="ECO:0007669"/>
    <property type="project" value="InterPro"/>
</dbReference>
<dbReference type="PANTHER" id="PTHR31499">
    <property type="entry name" value="MYB FAMILY TRANSCRIPTION FACTOR PHL11"/>
    <property type="match status" value="1"/>
</dbReference>
<evidence type="ECO:0000256" key="6">
    <source>
        <dbReference type="ARBA" id="ARBA00023242"/>
    </source>
</evidence>
<dbReference type="PANTHER" id="PTHR31499:SF79">
    <property type="entry name" value="HTH MYB-TYPE DOMAIN-CONTAINING PROTEIN"/>
    <property type="match status" value="1"/>
</dbReference>
<feature type="region of interest" description="Disordered" evidence="7">
    <location>
        <begin position="178"/>
        <end position="216"/>
    </location>
</feature>
<keyword evidence="3" id="KW-0805">Transcription regulation</keyword>
<dbReference type="InterPro" id="IPR006447">
    <property type="entry name" value="Myb_dom_plants"/>
</dbReference>
<feature type="signal peptide" evidence="8">
    <location>
        <begin position="1"/>
        <end position="24"/>
    </location>
</feature>
<dbReference type="NCBIfam" id="TIGR01557">
    <property type="entry name" value="myb_SHAQKYF"/>
    <property type="match status" value="1"/>
</dbReference>
<feature type="chain" id="PRO_5035458138" description="HTH myb-type domain-containing protein" evidence="8">
    <location>
        <begin position="25"/>
        <end position="320"/>
    </location>
</feature>
<feature type="compositionally biased region" description="Basic and acidic residues" evidence="7">
    <location>
        <begin position="196"/>
        <end position="213"/>
    </location>
</feature>
<dbReference type="OrthoDB" id="551907at2759"/>
<evidence type="ECO:0000259" key="9">
    <source>
        <dbReference type="PROSITE" id="PS51294"/>
    </source>
</evidence>
<dbReference type="InterPro" id="IPR009057">
    <property type="entry name" value="Homeodomain-like_sf"/>
</dbReference>
<dbReference type="InterPro" id="IPR025756">
    <property type="entry name" value="Myb_CC_LHEQLE"/>
</dbReference>
<evidence type="ECO:0000256" key="3">
    <source>
        <dbReference type="ARBA" id="ARBA00023015"/>
    </source>
</evidence>
<evidence type="ECO:0000256" key="8">
    <source>
        <dbReference type="SAM" id="SignalP"/>
    </source>
</evidence>
<dbReference type="FunFam" id="1.10.10.60:FF:000002">
    <property type="entry name" value="Myb family transcription factor"/>
    <property type="match status" value="1"/>
</dbReference>
<protein>
    <recommendedName>
        <fullName evidence="9">HTH myb-type domain-containing protein</fullName>
    </recommendedName>
</protein>
<dbReference type="Gene3D" id="1.10.10.60">
    <property type="entry name" value="Homeodomain-like"/>
    <property type="match status" value="1"/>
</dbReference>
<dbReference type="InterPro" id="IPR017930">
    <property type="entry name" value="Myb_dom"/>
</dbReference>
<name>A0A8K0HCU4_9ROSA</name>
<evidence type="ECO:0000256" key="2">
    <source>
        <dbReference type="ARBA" id="ARBA00006783"/>
    </source>
</evidence>
<accession>A0A8K0HCU4</accession>
<dbReference type="InterPro" id="IPR046955">
    <property type="entry name" value="PHR1-like"/>
</dbReference>
<sequence>MSLLPLSLYFLSLVQVFVTPGKEAWDMAMGSSTTRSDGSASKERLRWTQDLHDRFVESVERLGGPDRATPKGILKDMDVPGLTIYHVKSHLQKYRLAKFIPESTSRGQFDKKNISEILPNFSTTSAAQLNEALQVHIEAVQRQLSDQLEVQRNLRLKMEAQRRFLERIAEEHLNRKPSKVAFSPTSLPSLCEESESNAKDIQYESDSETDKNETVVQSDHYQEGFGALKRLRIEEGEEEEDEIHMSPQRNILEVLPTLNNSEFNYYTNQSMVFPEDIADDHEYHIPYIPHDHYNDFISFSWNNNVAAACSSRVAPSYYIN</sequence>
<dbReference type="GO" id="GO:0003677">
    <property type="term" value="F:DNA binding"/>
    <property type="evidence" value="ECO:0007669"/>
    <property type="project" value="InterPro"/>
</dbReference>
<evidence type="ECO:0000313" key="10">
    <source>
        <dbReference type="EMBL" id="KAF3449535.1"/>
    </source>
</evidence>
<keyword evidence="5" id="KW-0804">Transcription</keyword>
<comment type="subcellular location">
    <subcellularLocation>
        <location evidence="1">Nucleus</location>
    </subcellularLocation>
</comment>
<dbReference type="InterPro" id="IPR001005">
    <property type="entry name" value="SANT/Myb"/>
</dbReference>
<feature type="domain" description="HTH myb-type" evidence="9">
    <location>
        <begin position="39"/>
        <end position="99"/>
    </location>
</feature>
<evidence type="ECO:0000256" key="5">
    <source>
        <dbReference type="ARBA" id="ARBA00023163"/>
    </source>
</evidence>
<evidence type="ECO:0000256" key="7">
    <source>
        <dbReference type="SAM" id="MobiDB-lite"/>
    </source>
</evidence>
<dbReference type="GO" id="GO:0005634">
    <property type="term" value="C:nucleus"/>
    <property type="evidence" value="ECO:0007669"/>
    <property type="project" value="UniProtKB-SubCell"/>
</dbReference>
<gene>
    <name evidence="10" type="ORF">FNV43_RR10264</name>
</gene>
<evidence type="ECO:0000256" key="1">
    <source>
        <dbReference type="ARBA" id="ARBA00004123"/>
    </source>
</evidence>
<keyword evidence="11" id="KW-1185">Reference proteome</keyword>
<dbReference type="AlphaFoldDB" id="A0A8K0HCU4"/>
<organism evidence="10 11">
    <name type="scientific">Rhamnella rubrinervis</name>
    <dbReference type="NCBI Taxonomy" id="2594499"/>
    <lineage>
        <taxon>Eukaryota</taxon>
        <taxon>Viridiplantae</taxon>
        <taxon>Streptophyta</taxon>
        <taxon>Embryophyta</taxon>
        <taxon>Tracheophyta</taxon>
        <taxon>Spermatophyta</taxon>
        <taxon>Magnoliopsida</taxon>
        <taxon>eudicotyledons</taxon>
        <taxon>Gunneridae</taxon>
        <taxon>Pentapetalae</taxon>
        <taxon>rosids</taxon>
        <taxon>fabids</taxon>
        <taxon>Rosales</taxon>
        <taxon>Rhamnaceae</taxon>
        <taxon>rhamnoid group</taxon>
        <taxon>Rhamneae</taxon>
        <taxon>Rhamnella</taxon>
    </lineage>
</organism>
<comment type="caution">
    <text evidence="10">The sequence shown here is derived from an EMBL/GenBank/DDBJ whole genome shotgun (WGS) entry which is preliminary data.</text>
</comment>
<keyword evidence="4" id="KW-0175">Coiled coil</keyword>
<dbReference type="Pfam" id="PF00249">
    <property type="entry name" value="Myb_DNA-binding"/>
    <property type="match status" value="1"/>
</dbReference>
<keyword evidence="6" id="KW-0539">Nucleus</keyword>
<comment type="similarity">
    <text evidence="2">Belongs to the MYB-CC family.</text>
</comment>
<evidence type="ECO:0000256" key="4">
    <source>
        <dbReference type="ARBA" id="ARBA00023054"/>
    </source>
</evidence>
<reference evidence="10" key="1">
    <citation type="submission" date="2020-03" db="EMBL/GenBank/DDBJ databases">
        <title>A high-quality chromosome-level genome assembly of a woody plant with both climbing and erect habits, Rhamnella rubrinervis.</title>
        <authorList>
            <person name="Lu Z."/>
            <person name="Yang Y."/>
            <person name="Zhu X."/>
            <person name="Sun Y."/>
        </authorList>
    </citation>
    <scope>NUCLEOTIDE SEQUENCE</scope>
    <source>
        <strain evidence="10">BYM</strain>
        <tissue evidence="10">Leaf</tissue>
    </source>
</reference>
<dbReference type="Proteomes" id="UP000796880">
    <property type="component" value="Unassembled WGS sequence"/>
</dbReference>
<dbReference type="EMBL" id="VOIH02000004">
    <property type="protein sequence ID" value="KAF3449535.1"/>
    <property type="molecule type" value="Genomic_DNA"/>
</dbReference>
<dbReference type="Pfam" id="PF14379">
    <property type="entry name" value="Myb_CC_LHEQLE"/>
    <property type="match status" value="1"/>
</dbReference>
<evidence type="ECO:0000313" key="11">
    <source>
        <dbReference type="Proteomes" id="UP000796880"/>
    </source>
</evidence>
<dbReference type="SUPFAM" id="SSF46689">
    <property type="entry name" value="Homeodomain-like"/>
    <property type="match status" value="1"/>
</dbReference>
<proteinExistence type="inferred from homology"/>